<protein>
    <submittedName>
        <fullName evidence="1">Uncharacterized protein</fullName>
    </submittedName>
</protein>
<feature type="non-terminal residue" evidence="1">
    <location>
        <position position="61"/>
    </location>
</feature>
<evidence type="ECO:0000313" key="1">
    <source>
        <dbReference type="EMBL" id="KOG30724.1"/>
    </source>
</evidence>
<name>A0ABR5IQC4_9ACTN</name>
<gene>
    <name evidence="1" type="ORF">ADK38_48110</name>
</gene>
<reference evidence="1 2" key="1">
    <citation type="submission" date="2015-07" db="EMBL/GenBank/DDBJ databases">
        <authorList>
            <person name="Ju K.-S."/>
            <person name="Doroghazi J.R."/>
            <person name="Metcalf W.W."/>
        </authorList>
    </citation>
    <scope>NUCLEOTIDE SEQUENCE [LARGE SCALE GENOMIC DNA]</scope>
    <source>
        <strain evidence="1 2">NRRL B-3589</strain>
    </source>
</reference>
<accession>A0ABR5IQC4</accession>
<sequence>MSDLGGLARLTIGATLVCCALAVAGVQAYAAGKAQRRALVDRLTETPAPPPAGRVRRFAAF</sequence>
<dbReference type="Proteomes" id="UP000037020">
    <property type="component" value="Unassembled WGS sequence"/>
</dbReference>
<dbReference type="EMBL" id="LGUT01004853">
    <property type="protein sequence ID" value="KOG30724.1"/>
    <property type="molecule type" value="Genomic_DNA"/>
</dbReference>
<proteinExistence type="predicted"/>
<keyword evidence="2" id="KW-1185">Reference proteome</keyword>
<comment type="caution">
    <text evidence="1">The sequence shown here is derived from an EMBL/GenBank/DDBJ whole genome shotgun (WGS) entry which is preliminary data.</text>
</comment>
<organism evidence="1 2">
    <name type="scientific">Streptomyces varsoviensis</name>
    <dbReference type="NCBI Taxonomy" id="67373"/>
    <lineage>
        <taxon>Bacteria</taxon>
        <taxon>Bacillati</taxon>
        <taxon>Actinomycetota</taxon>
        <taxon>Actinomycetes</taxon>
        <taxon>Kitasatosporales</taxon>
        <taxon>Streptomycetaceae</taxon>
        <taxon>Streptomyces</taxon>
    </lineage>
</organism>
<evidence type="ECO:0000313" key="2">
    <source>
        <dbReference type="Proteomes" id="UP000037020"/>
    </source>
</evidence>